<dbReference type="OrthoDB" id="9807414at2"/>
<evidence type="ECO:0000259" key="2">
    <source>
        <dbReference type="Pfam" id="PF13439"/>
    </source>
</evidence>
<dbReference type="InterPro" id="IPR001296">
    <property type="entry name" value="Glyco_trans_1"/>
</dbReference>
<dbReference type="Pfam" id="PF13524">
    <property type="entry name" value="Glyco_trans_1_2"/>
    <property type="match status" value="1"/>
</dbReference>
<dbReference type="InterPro" id="IPR028098">
    <property type="entry name" value="Glyco_trans_4-like_N"/>
</dbReference>
<dbReference type="PANTHER" id="PTHR45947:SF13">
    <property type="entry name" value="TRANSFERASE"/>
    <property type="match status" value="1"/>
</dbReference>
<evidence type="ECO:0000313" key="5">
    <source>
        <dbReference type="Proteomes" id="UP000317214"/>
    </source>
</evidence>
<keyword evidence="5" id="KW-1185">Reference proteome</keyword>
<dbReference type="InterPro" id="IPR055259">
    <property type="entry name" value="YkvP/CgeB_Glyco_trans-like"/>
</dbReference>
<dbReference type="SUPFAM" id="SSF53756">
    <property type="entry name" value="UDP-Glycosyltransferase/glycogen phosphorylase"/>
    <property type="match status" value="2"/>
</dbReference>
<organism evidence="4 5">
    <name type="scientific">Neokomagataea tanensis</name>
    <dbReference type="NCBI Taxonomy" id="661191"/>
    <lineage>
        <taxon>Bacteria</taxon>
        <taxon>Pseudomonadati</taxon>
        <taxon>Pseudomonadota</taxon>
        <taxon>Alphaproteobacteria</taxon>
        <taxon>Acetobacterales</taxon>
        <taxon>Acetobacteraceae</taxon>
        <taxon>Neokomagataea</taxon>
    </lineage>
</organism>
<keyword evidence="4" id="KW-0808">Transferase</keyword>
<evidence type="ECO:0000259" key="1">
    <source>
        <dbReference type="Pfam" id="PF00534"/>
    </source>
</evidence>
<protein>
    <submittedName>
        <fullName evidence="4">Glycosyltransferase</fullName>
    </submittedName>
</protein>
<accession>A0A4Y6V791</accession>
<reference evidence="4 5" key="1">
    <citation type="submission" date="2018-09" db="EMBL/GenBank/DDBJ databases">
        <title>The complete genome sequence of Neokomagataea tanensis NBRC 106556(T).</title>
        <authorList>
            <person name="Chua K.-O."/>
            <person name="See-Too W.-S."/>
            <person name="Hong K.-W."/>
            <person name="Yin W.-F."/>
            <person name="Chan K.-G."/>
        </authorList>
    </citation>
    <scope>NUCLEOTIDE SEQUENCE [LARGE SCALE GENOMIC DNA]</scope>
    <source>
        <strain evidence="5">AH13 \ NBRC 106556</strain>
    </source>
</reference>
<dbReference type="Pfam" id="PF00534">
    <property type="entry name" value="Glycos_transf_1"/>
    <property type="match status" value="1"/>
</dbReference>
<feature type="domain" description="Spore protein YkvP/CgeB glycosyl transferase-like" evidence="3">
    <location>
        <begin position="340"/>
        <end position="473"/>
    </location>
</feature>
<dbReference type="InterPro" id="IPR050194">
    <property type="entry name" value="Glycosyltransferase_grp1"/>
</dbReference>
<evidence type="ECO:0000259" key="3">
    <source>
        <dbReference type="Pfam" id="PF13524"/>
    </source>
</evidence>
<feature type="domain" description="Glycosyltransferase subfamily 4-like N-terminal" evidence="2">
    <location>
        <begin position="505"/>
        <end position="699"/>
    </location>
</feature>
<dbReference type="AlphaFoldDB" id="A0A4Y6V791"/>
<dbReference type="GO" id="GO:0016757">
    <property type="term" value="F:glycosyltransferase activity"/>
    <property type="evidence" value="ECO:0007669"/>
    <property type="project" value="InterPro"/>
</dbReference>
<dbReference type="KEGG" id="ntn:D5366_04000"/>
<gene>
    <name evidence="4" type="ORF">D5366_04000</name>
</gene>
<feature type="domain" description="Glycosyl transferase family 1" evidence="1">
    <location>
        <begin position="706"/>
        <end position="859"/>
    </location>
</feature>
<proteinExistence type="predicted"/>
<dbReference type="EMBL" id="CP032485">
    <property type="protein sequence ID" value="QDH24540.1"/>
    <property type="molecule type" value="Genomic_DNA"/>
</dbReference>
<name>A0A4Y6V791_9PROT</name>
<dbReference type="PANTHER" id="PTHR45947">
    <property type="entry name" value="SULFOQUINOVOSYL TRANSFERASE SQD2"/>
    <property type="match status" value="1"/>
</dbReference>
<dbReference type="Proteomes" id="UP000317214">
    <property type="component" value="Chromosome"/>
</dbReference>
<dbReference type="Pfam" id="PF13439">
    <property type="entry name" value="Glyco_transf_4"/>
    <property type="match status" value="1"/>
</dbReference>
<dbReference type="CDD" id="cd03823">
    <property type="entry name" value="GT4_ExpE7-like"/>
    <property type="match status" value="1"/>
</dbReference>
<sequence>MTSLKNSEAMPVKHPNTAEDQGYMASFSRIQAKRIADILNERNQMRGDLERFTKSRSWKITAPLRLILSLKRGYLPNGKTIKEYINHFVGLDFQQKKSIFIQKFNKQKNIIDVISDNKKDLYKDKVYINNIRPKFLIIAELTIQQCAKYRVWQKKDLLERLGWSVQVVDWRDNGKVLSELQFCTQVIFYRVPGFDSVLDQVKEAHRLQLEPRWEVDDLIFDLEEYRKNGNVAALPKKEQDVIFFGVDLFRKCMLACGRGLASTKSLAQAMKDAGLPDVGTVENALDLDTMSIVEKFPPGFDKEETDQVWICYGSGTNTHDADFLQAEGGLWAAMLQEEKLCLRVIGPVKVPEKFDRFGDRVERLPMRPYAQYLEILSQSDISIAPLQETLFNNCKSNIKYVEASIVGVSSICSPMEPFSSIIKNGNNGFIATSPEEWCEYFLRLGRDVTLRRSLAQQAMKDVLQRYHPDQVAVQQVFPLYGRPKSVEPEGLRVLSVNVYYKPFSFGGATIVAEELVDGLKQRGVDISVASTRPDVRGRPNGALRYVADGVKVLGLSAPEASDRYGWMDNPSTIPEFTAWLEAVEPNIVHFHSIQGMGLSLLRCCEEHKIPYVITLHDAWWLCERQFMVKADGQYCFQKTISFDVCRNCHSDVVYLDDRQKLMFHALKKAALLLAPSETQRQLYIANGILPEQIVVNKNGFTWPKRPKKKRAAGERVRFAYVGGTEEIKGFSLLKKASEKIENSDWSLTLVDNKLNLGYRSIYEKDWTITGNLHVRPGYSQSELDAFYDDVDVLLFPSQWKESYGLTVREALARDVWVITTAPGGQAEDVVDGVNGTHLPIDGRPDALYEAMKELIEDPGRFANYVNPLKAQLCTFERQSDELLEYLKKYSVLEHEVT</sequence>
<dbReference type="Gene3D" id="3.40.50.2000">
    <property type="entry name" value="Glycogen Phosphorylase B"/>
    <property type="match status" value="3"/>
</dbReference>
<evidence type="ECO:0000313" key="4">
    <source>
        <dbReference type="EMBL" id="QDH24540.1"/>
    </source>
</evidence>